<name>H8I801_METCZ</name>
<keyword evidence="1" id="KW-1133">Transmembrane helix</keyword>
<evidence type="ECO:0000313" key="2">
    <source>
        <dbReference type="EMBL" id="AFD00401.1"/>
    </source>
</evidence>
<reference evidence="2 3" key="1">
    <citation type="journal article" date="2012" name="J. Bacteriol.">
        <title>Complete genome sequence of a thermophilic methanogen, Methanocella conradii HZ254, isolated from Chinese rice field soil.</title>
        <authorList>
            <person name="Lu Z."/>
            <person name="Lu Y."/>
        </authorList>
    </citation>
    <scope>NUCLEOTIDE SEQUENCE [LARGE SCALE GENOMIC DNA]</scope>
    <source>
        <strain evidence="3">DSM 24694 / JCM 17849 / CGMCC 1.5162 / HZ254</strain>
    </source>
</reference>
<dbReference type="Proteomes" id="UP000005233">
    <property type="component" value="Chromosome"/>
</dbReference>
<dbReference type="KEGG" id="mez:Mtc_1652"/>
<dbReference type="RefSeq" id="WP_014406232.1">
    <property type="nucleotide sequence ID" value="NC_017034.1"/>
</dbReference>
<organism evidence="2 3">
    <name type="scientific">Methanocella conradii (strain DSM 24694 / JCM 17849 / CGMCC 1.5162 / HZ254)</name>
    <dbReference type="NCBI Taxonomy" id="1041930"/>
    <lineage>
        <taxon>Archaea</taxon>
        <taxon>Methanobacteriati</taxon>
        <taxon>Methanobacteriota</taxon>
        <taxon>Stenosarchaea group</taxon>
        <taxon>Methanomicrobia</taxon>
        <taxon>Methanocellales</taxon>
        <taxon>Methanocellaceae</taxon>
        <taxon>Methanocella</taxon>
    </lineage>
</organism>
<evidence type="ECO:0000313" key="3">
    <source>
        <dbReference type="Proteomes" id="UP000005233"/>
    </source>
</evidence>
<keyword evidence="1" id="KW-0472">Membrane</keyword>
<feature type="transmembrane region" description="Helical" evidence="1">
    <location>
        <begin position="34"/>
        <end position="57"/>
    </location>
</feature>
<keyword evidence="3" id="KW-1185">Reference proteome</keyword>
<sequence length="73" mass="8307">MRFEFTKLVGLLSMLGTVIGLVMGGATIEYNIFLAALFFLLAVVSFLVFVAFIYNFIMYAQYEMPAENFEDED</sequence>
<accession>H8I801</accession>
<gene>
    <name evidence="2" type="ordered locus">Mtc_1652</name>
</gene>
<proteinExistence type="predicted"/>
<dbReference type="AlphaFoldDB" id="H8I801"/>
<dbReference type="eggNOG" id="arCOG13223">
    <property type="taxonomic scope" value="Archaea"/>
</dbReference>
<dbReference type="EMBL" id="CP003243">
    <property type="protein sequence ID" value="AFD00401.1"/>
    <property type="molecule type" value="Genomic_DNA"/>
</dbReference>
<keyword evidence="1" id="KW-0812">Transmembrane</keyword>
<dbReference type="GeneID" id="11971791"/>
<evidence type="ECO:0000256" key="1">
    <source>
        <dbReference type="SAM" id="Phobius"/>
    </source>
</evidence>
<protein>
    <submittedName>
        <fullName evidence="2">Uncharacterized protein</fullName>
    </submittedName>
</protein>
<dbReference type="HOGENOM" id="CLU_2695762_0_0_2"/>